<keyword evidence="2" id="KW-1185">Reference proteome</keyword>
<dbReference type="SUPFAM" id="SSF50978">
    <property type="entry name" value="WD40 repeat-like"/>
    <property type="match status" value="1"/>
</dbReference>
<dbReference type="AlphaFoldDB" id="A0A0K0D1S6"/>
<evidence type="ECO:0000313" key="2">
    <source>
        <dbReference type="Proteomes" id="UP000035642"/>
    </source>
</evidence>
<dbReference type="GO" id="GO:0008360">
    <property type="term" value="P:regulation of cell shape"/>
    <property type="evidence" value="ECO:0007669"/>
    <property type="project" value="TreeGrafter"/>
</dbReference>
<reference evidence="3" key="2">
    <citation type="submission" date="2017-02" db="UniProtKB">
        <authorList>
            <consortium name="WormBaseParasite"/>
        </authorList>
    </citation>
    <scope>IDENTIFICATION</scope>
</reference>
<dbReference type="PROSITE" id="PS50294">
    <property type="entry name" value="WD_REPEATS_REGION"/>
    <property type="match status" value="2"/>
</dbReference>
<dbReference type="InterPro" id="IPR015943">
    <property type="entry name" value="WD40/YVTN_repeat-like_dom_sf"/>
</dbReference>
<reference evidence="2" key="1">
    <citation type="submission" date="2012-09" db="EMBL/GenBank/DDBJ databases">
        <authorList>
            <person name="Martin A.A."/>
        </authorList>
    </citation>
    <scope>NUCLEOTIDE SEQUENCE</scope>
</reference>
<dbReference type="GO" id="GO:0005634">
    <property type="term" value="C:nucleus"/>
    <property type="evidence" value="ECO:0007669"/>
    <property type="project" value="TreeGrafter"/>
</dbReference>
<sequence length="352" mass="39603">MLACRPVPSYIVNSIRLTTCREFGNRVSRFRLPGVGSLEQMERHYRVLGHLSMVYCVTFDRTGNYVLTGADDNLIKVWDAHRGLLRYTYRGHSAEVADVTVSYCNQMIASGSVDKSIRVWSLATGATLKVFHIHTAVVARVKFLPFVDQSLRYLVSCALDCKVIFYPYDENTKHFELSKIVQFDEREVVGNKIISLCHSPSGQWVVVGDTHHYLRFFRVKREVDGGIVKFADMCAHNVRNCSNVVSFTLLVLHDFFFRIALTVSNGHILDVALLLVVATGLPKFGNFHAEGGGLFLSSYLGRFEPADVHPSTLASSERSKSKYRVTMLCWSLDDSMIVTAGSDYICESTFLN</sequence>
<dbReference type="InterPro" id="IPR001680">
    <property type="entry name" value="WD40_rpt"/>
</dbReference>
<dbReference type="STRING" id="6313.A0A0K0D1S6"/>
<dbReference type="PANTHER" id="PTHR16266:SF17">
    <property type="entry name" value="BRWD3"/>
    <property type="match status" value="1"/>
</dbReference>
<evidence type="ECO:0000256" key="1">
    <source>
        <dbReference type="PROSITE-ProRule" id="PRU00221"/>
    </source>
</evidence>
<dbReference type="WBParaSite" id="ACAC_0000402101-mRNA-1">
    <property type="protein sequence ID" value="ACAC_0000402101-mRNA-1"/>
    <property type="gene ID" value="ACAC_0000402101"/>
</dbReference>
<name>A0A0K0D1S6_ANGCA</name>
<dbReference type="Pfam" id="PF00400">
    <property type="entry name" value="WD40"/>
    <property type="match status" value="2"/>
</dbReference>
<protein>
    <submittedName>
        <fullName evidence="3">WD_REPEATS_REGION domain-containing protein</fullName>
    </submittedName>
</protein>
<evidence type="ECO:0000313" key="3">
    <source>
        <dbReference type="WBParaSite" id="ACAC_0000402101-mRNA-1"/>
    </source>
</evidence>
<dbReference type="Gene3D" id="2.130.10.10">
    <property type="entry name" value="YVTN repeat-like/Quinoprotein amine dehydrogenase"/>
    <property type="match status" value="1"/>
</dbReference>
<proteinExistence type="predicted"/>
<dbReference type="PROSITE" id="PS50082">
    <property type="entry name" value="WD_REPEATS_2"/>
    <property type="match status" value="2"/>
</dbReference>
<dbReference type="InterPro" id="IPR052060">
    <property type="entry name" value="Bromo_WD_repeat"/>
</dbReference>
<keyword evidence="1" id="KW-0853">WD repeat</keyword>
<feature type="repeat" description="WD" evidence="1">
    <location>
        <begin position="47"/>
        <end position="88"/>
    </location>
</feature>
<dbReference type="SMART" id="SM00320">
    <property type="entry name" value="WD40"/>
    <property type="match status" value="5"/>
</dbReference>
<feature type="repeat" description="WD" evidence="1">
    <location>
        <begin position="89"/>
        <end position="130"/>
    </location>
</feature>
<dbReference type="PANTHER" id="PTHR16266">
    <property type="entry name" value="WD REPEAT DOMAIN 9"/>
    <property type="match status" value="1"/>
</dbReference>
<dbReference type="Proteomes" id="UP000035642">
    <property type="component" value="Unassembled WGS sequence"/>
</dbReference>
<dbReference type="GO" id="GO:0007010">
    <property type="term" value="P:cytoskeleton organization"/>
    <property type="evidence" value="ECO:0007669"/>
    <property type="project" value="TreeGrafter"/>
</dbReference>
<dbReference type="InterPro" id="IPR036322">
    <property type="entry name" value="WD40_repeat_dom_sf"/>
</dbReference>
<dbReference type="GO" id="GO:0006357">
    <property type="term" value="P:regulation of transcription by RNA polymerase II"/>
    <property type="evidence" value="ECO:0007669"/>
    <property type="project" value="TreeGrafter"/>
</dbReference>
<organism evidence="2 3">
    <name type="scientific">Angiostrongylus cantonensis</name>
    <name type="common">Rat lungworm</name>
    <dbReference type="NCBI Taxonomy" id="6313"/>
    <lineage>
        <taxon>Eukaryota</taxon>
        <taxon>Metazoa</taxon>
        <taxon>Ecdysozoa</taxon>
        <taxon>Nematoda</taxon>
        <taxon>Chromadorea</taxon>
        <taxon>Rhabditida</taxon>
        <taxon>Rhabditina</taxon>
        <taxon>Rhabditomorpha</taxon>
        <taxon>Strongyloidea</taxon>
        <taxon>Metastrongylidae</taxon>
        <taxon>Angiostrongylus</taxon>
    </lineage>
</organism>
<accession>A0A0K0D1S6</accession>